<protein>
    <submittedName>
        <fullName evidence="1">Uncharacterized protein</fullName>
    </submittedName>
</protein>
<dbReference type="AlphaFoldDB" id="A0AAE4T303"/>
<dbReference type="EMBL" id="JAVDZE010000005">
    <property type="protein sequence ID" value="MDV3104572.1"/>
    <property type="molecule type" value="Genomic_DNA"/>
</dbReference>
<accession>A0AAE4T303</accession>
<evidence type="ECO:0000313" key="1">
    <source>
        <dbReference type="EMBL" id="MDV3104572.1"/>
    </source>
</evidence>
<name>A0AAE4T303_9EURY</name>
<organism evidence="1 2">
    <name type="scientific">Thermococcus waiotapuensis</name>
    <dbReference type="NCBI Taxonomy" id="90909"/>
    <lineage>
        <taxon>Archaea</taxon>
        <taxon>Methanobacteriati</taxon>
        <taxon>Methanobacteriota</taxon>
        <taxon>Thermococci</taxon>
        <taxon>Thermococcales</taxon>
        <taxon>Thermococcaceae</taxon>
        <taxon>Thermococcus</taxon>
    </lineage>
</organism>
<proteinExistence type="predicted"/>
<comment type="caution">
    <text evidence="1">The sequence shown here is derived from an EMBL/GenBank/DDBJ whole genome shotgun (WGS) entry which is preliminary data.</text>
</comment>
<sequence>MNGFIILQKPNYGDTASDFWNIITQEANFHDALIFILGCDSFKLRSGAVYRTYIGTDRPIGVELIKSKGTTFWKNLDDGKTAYQAMESIQPSLWEMLTHKYWARFEIDGDKNWRL</sequence>
<evidence type="ECO:0000313" key="2">
    <source>
        <dbReference type="Proteomes" id="UP001245683"/>
    </source>
</evidence>
<keyword evidence="2" id="KW-1185">Reference proteome</keyword>
<reference evidence="1 2" key="1">
    <citation type="submission" date="2023-08" db="EMBL/GenBank/DDBJ databases">
        <title>Draft genome sequence of Thermococcus waiotapuensis WT1T, a thermophilic sulphur-dependent archaeon from order Thermococcales.</title>
        <authorList>
            <person name="Manners S.H."/>
            <person name="Carere C.R."/>
            <person name="Dhami M.K."/>
            <person name="Dobson R.C.J."/>
            <person name="Stott M.B."/>
        </authorList>
    </citation>
    <scope>NUCLEOTIDE SEQUENCE [LARGE SCALE GENOMIC DNA]</scope>
    <source>
        <strain evidence="1 2">WT1</strain>
    </source>
</reference>
<dbReference type="RefSeq" id="WP_315342967.1">
    <property type="nucleotide sequence ID" value="NZ_JAVDZE010000005.1"/>
</dbReference>
<gene>
    <name evidence="1" type="ORF">RBI02_08510</name>
</gene>
<dbReference type="Proteomes" id="UP001245683">
    <property type="component" value="Unassembled WGS sequence"/>
</dbReference>